<dbReference type="Pfam" id="PF07653">
    <property type="entry name" value="SH3_2"/>
    <property type="match status" value="1"/>
</dbReference>
<feature type="domain" description="SH3" evidence="4">
    <location>
        <begin position="562"/>
        <end position="623"/>
    </location>
</feature>
<dbReference type="Proteomes" id="UP001497623">
    <property type="component" value="Unassembled WGS sequence"/>
</dbReference>
<dbReference type="GO" id="GO:0005085">
    <property type="term" value="F:guanyl-nucleotide exchange factor activity"/>
    <property type="evidence" value="ECO:0007669"/>
    <property type="project" value="InterPro"/>
</dbReference>
<dbReference type="PROSITE" id="PS50002">
    <property type="entry name" value="SH3"/>
    <property type="match status" value="3"/>
</dbReference>
<feature type="compositionally biased region" description="Acidic residues" evidence="3">
    <location>
        <begin position="949"/>
        <end position="958"/>
    </location>
</feature>
<proteinExistence type="predicted"/>
<keyword evidence="1 2" id="KW-0728">SH3 domain</keyword>
<dbReference type="SMART" id="SM00326">
    <property type="entry name" value="SH3"/>
    <property type="match status" value="3"/>
</dbReference>
<feature type="region of interest" description="Disordered" evidence="3">
    <location>
        <begin position="949"/>
        <end position="969"/>
    </location>
</feature>
<keyword evidence="7" id="KW-1185">Reference proteome</keyword>
<feature type="domain" description="SH3" evidence="4">
    <location>
        <begin position="142"/>
        <end position="201"/>
    </location>
</feature>
<dbReference type="SUPFAM" id="SSF48065">
    <property type="entry name" value="DBL homology domain (DH-domain)"/>
    <property type="match status" value="1"/>
</dbReference>
<evidence type="ECO:0000256" key="2">
    <source>
        <dbReference type="PROSITE-ProRule" id="PRU00192"/>
    </source>
</evidence>
<dbReference type="InterPro" id="IPR001452">
    <property type="entry name" value="SH3_domain"/>
</dbReference>
<evidence type="ECO:0000259" key="4">
    <source>
        <dbReference type="PROSITE" id="PS50002"/>
    </source>
</evidence>
<dbReference type="PANTHER" id="PTHR22834:SF20">
    <property type="entry name" value="SH3 DOMAIN-CONTAINING PROTEIN"/>
    <property type="match status" value="1"/>
</dbReference>
<gene>
    <name evidence="6" type="ORF">MNOR_LOCUS12903</name>
</gene>
<dbReference type="PANTHER" id="PTHR22834">
    <property type="entry name" value="NUCLEAR FUSION PROTEIN FUS2"/>
    <property type="match status" value="1"/>
</dbReference>
<evidence type="ECO:0000313" key="6">
    <source>
        <dbReference type="EMBL" id="CAL4086072.1"/>
    </source>
</evidence>
<evidence type="ECO:0000256" key="1">
    <source>
        <dbReference type="ARBA" id="ARBA00022443"/>
    </source>
</evidence>
<feature type="compositionally biased region" description="Low complexity" evidence="3">
    <location>
        <begin position="800"/>
        <end position="818"/>
    </location>
</feature>
<dbReference type="InterPro" id="IPR036028">
    <property type="entry name" value="SH3-like_dom_sf"/>
</dbReference>
<evidence type="ECO:0000256" key="3">
    <source>
        <dbReference type="SAM" id="MobiDB-lite"/>
    </source>
</evidence>
<reference evidence="6 7" key="1">
    <citation type="submission" date="2024-05" db="EMBL/GenBank/DDBJ databases">
        <authorList>
            <person name="Wallberg A."/>
        </authorList>
    </citation>
    <scope>NUCLEOTIDE SEQUENCE [LARGE SCALE GENOMIC DNA]</scope>
</reference>
<evidence type="ECO:0000313" key="7">
    <source>
        <dbReference type="Proteomes" id="UP001497623"/>
    </source>
</evidence>
<feature type="compositionally biased region" description="Polar residues" evidence="3">
    <location>
        <begin position="852"/>
        <end position="863"/>
    </location>
</feature>
<dbReference type="GO" id="GO:0005737">
    <property type="term" value="C:cytoplasm"/>
    <property type="evidence" value="ECO:0007669"/>
    <property type="project" value="TreeGrafter"/>
</dbReference>
<dbReference type="InterPro" id="IPR000219">
    <property type="entry name" value="DH_dom"/>
</dbReference>
<feature type="non-terminal residue" evidence="6">
    <location>
        <position position="1313"/>
    </location>
</feature>
<dbReference type="PROSITE" id="PS50010">
    <property type="entry name" value="DH_2"/>
    <property type="match status" value="1"/>
</dbReference>
<sequence length="1313" mass="146718">MEGSRIDTIFLDFAKAFDKDASVFHEHSPFYQVSWVDSAGLGQCQMGFAMDSQSEVPYTQKHPVLMLTYTPSLHLSLQPRPGELAMGKHLCSSSFVVGLNQVDEAWWSGEVLGLGRTGIFPTNFVWQIDTQYVQDEQPGEVSVNKLGKVRASLQAQLPEELDLLEGEIVTITHIVDKDWYRGESCGKFGIFPSNFVDIIAEGDAVDTTATALGHASLQRLQANDNHENANTNNYTNYPHTSVPNYHSENSSHSAKLTPEYTQHEEGYREPTSFISKIDTSWKNVTAADNDLFEDDYFKQNMPGVYSSSSAAKDNILSSNTRYENHPSSTVEATSLNYPTIAQGADVTDSSSQPFSLLETDNYFNQNMPCAYGSSNSGGANFSKTEFSANAIASTHGAIDKHESVYVPGTTIANDDKQSALQQPSGGTSFAYRTNSFSRKVDDYLSEKDNQNDPKNGNAFFNNNDFESLDSLTSPGYNEDNTGIEPYGRAVFSFRAQYPNELTFKKGDIIHLVKHINSHWTLGTLGKSNGIFPTSYVDIIVDCIHSSEERFLMRSMSVSAAAAYLGHAVAQYDFEGVQAGDISMKKNDILKIVKYVDNNWAIVVQNTNGSKGMCPRNYLSMIIEPVPISPGIEPLNINKSPTTNTVLTESCQNMVTKRESRLSLSDSIHSRSRSASPYANRRSYNKDDFGIIKSDVEVEEVLAKNIASLEVNIGFNTLERKGSGSAFEEREEVVKTEEEDIFVDASTSPLLNTCPSIPPRVLSRSCSIPAEHLPKTKKNLAIQPPLIPLRSPPIPPRLKRSNSTSPATSPTETPMEAPTFTSQNEPLYSKVKKSPIDSRNNFNRKAIKGKKSSPINKDSISRKNSMSREDSMSFPEDVANLSLNNEDSSPAGLSRQVSTTGLQPQRPAPPPPPMAMGEEEDYYSLPHEEQIQVTHISKLAVNPPIQEQLQCEDEDDDSENLGGASPPKQKTKVNLRRELVQEMVTTEHEYIHDLEALIQVTRLAPSQKESESVDIDSLMGNIKEVLAVSKKLLLEMQKVAFADDEKLLIGKVFLECANDLCEIYKVYCSNHNVAVEALLTKYQQEEAPAVFLKWVLTELQQHKIQLMDMRSVLIKPVQRILKYPLFLDRLVAETPPHHPDAANLMQAKSTMANVAKDINEYTKRLDLILEFCFSQTMFKYMKVILCELSQHIQLITSLYVSQLLTGNKSVKNKEFCQKVSCCRPKLEHALSIVKQIRGIIFIYNLKKISCHFAAGITTRDYNITRYPELRSLVKESADLKWRYLYTFYALIKNLLLTLRSLNCDCGLRPQLIMN</sequence>
<feature type="domain" description="SH3" evidence="4">
    <location>
        <begin position="482"/>
        <end position="541"/>
    </location>
</feature>
<accession>A0AAV2QKU0</accession>
<dbReference type="Gene3D" id="1.20.900.10">
    <property type="entry name" value="Dbl homology (DH) domain"/>
    <property type="match status" value="1"/>
</dbReference>
<name>A0AAV2QKU0_MEGNR</name>
<dbReference type="Pfam" id="PF00621">
    <property type="entry name" value="RhoGEF"/>
    <property type="match status" value="1"/>
</dbReference>
<comment type="caution">
    <text evidence="6">The sequence shown here is derived from an EMBL/GenBank/DDBJ whole genome shotgun (WGS) entry which is preliminary data.</text>
</comment>
<dbReference type="EMBL" id="CAXKWB010007208">
    <property type="protein sequence ID" value="CAL4086072.1"/>
    <property type="molecule type" value="Genomic_DNA"/>
</dbReference>
<feature type="region of interest" description="Disordered" evidence="3">
    <location>
        <begin position="776"/>
        <end position="918"/>
    </location>
</feature>
<feature type="compositionally biased region" description="Pro residues" evidence="3">
    <location>
        <begin position="784"/>
        <end position="795"/>
    </location>
</feature>
<dbReference type="SMART" id="SM00325">
    <property type="entry name" value="RhoGEF"/>
    <property type="match status" value="1"/>
</dbReference>
<dbReference type="InterPro" id="IPR051492">
    <property type="entry name" value="Dynamin-Rho_GEF"/>
</dbReference>
<dbReference type="Gene3D" id="2.30.30.40">
    <property type="entry name" value="SH3 Domains"/>
    <property type="match status" value="4"/>
</dbReference>
<organism evidence="6 7">
    <name type="scientific">Meganyctiphanes norvegica</name>
    <name type="common">Northern krill</name>
    <name type="synonym">Thysanopoda norvegica</name>
    <dbReference type="NCBI Taxonomy" id="48144"/>
    <lineage>
        <taxon>Eukaryota</taxon>
        <taxon>Metazoa</taxon>
        <taxon>Ecdysozoa</taxon>
        <taxon>Arthropoda</taxon>
        <taxon>Crustacea</taxon>
        <taxon>Multicrustacea</taxon>
        <taxon>Malacostraca</taxon>
        <taxon>Eumalacostraca</taxon>
        <taxon>Eucarida</taxon>
        <taxon>Euphausiacea</taxon>
        <taxon>Euphausiidae</taxon>
        <taxon>Meganyctiphanes</taxon>
    </lineage>
</organism>
<evidence type="ECO:0008006" key="8">
    <source>
        <dbReference type="Google" id="ProtNLM"/>
    </source>
</evidence>
<dbReference type="CDD" id="cd00160">
    <property type="entry name" value="RhoGEF"/>
    <property type="match status" value="1"/>
</dbReference>
<feature type="domain" description="DH" evidence="5">
    <location>
        <begin position="974"/>
        <end position="1160"/>
    </location>
</feature>
<dbReference type="InterPro" id="IPR035899">
    <property type="entry name" value="DBL_dom_sf"/>
</dbReference>
<dbReference type="SUPFAM" id="SSF50044">
    <property type="entry name" value="SH3-domain"/>
    <property type="match status" value="4"/>
</dbReference>
<dbReference type="Pfam" id="PF00018">
    <property type="entry name" value="SH3_1"/>
    <property type="match status" value="2"/>
</dbReference>
<evidence type="ECO:0000259" key="5">
    <source>
        <dbReference type="PROSITE" id="PS50010"/>
    </source>
</evidence>
<dbReference type="CDD" id="cd00174">
    <property type="entry name" value="SH3"/>
    <property type="match status" value="1"/>
</dbReference>
<protein>
    <recommendedName>
        <fullName evidence="8">Dynamin-binding protein</fullName>
    </recommendedName>
</protein>